<keyword evidence="3" id="KW-1185">Reference proteome</keyword>
<reference evidence="2" key="2">
    <citation type="submission" date="2020-09" db="EMBL/GenBank/DDBJ databases">
        <authorList>
            <person name="Sun Q."/>
            <person name="Zhou Y."/>
        </authorList>
    </citation>
    <scope>NUCLEOTIDE SEQUENCE</scope>
    <source>
        <strain evidence="2">CGMCC 1.15082</strain>
    </source>
</reference>
<name>A0A916SP60_9HYPH</name>
<dbReference type="GO" id="GO:0004252">
    <property type="term" value="F:serine-type endopeptidase activity"/>
    <property type="evidence" value="ECO:0007669"/>
    <property type="project" value="InterPro"/>
</dbReference>
<dbReference type="Proteomes" id="UP000646478">
    <property type="component" value="Unassembled WGS sequence"/>
</dbReference>
<dbReference type="EMBL" id="BMHH01000027">
    <property type="protein sequence ID" value="GGB09699.1"/>
    <property type="molecule type" value="Genomic_DNA"/>
</dbReference>
<proteinExistence type="predicted"/>
<dbReference type="Pfam" id="PF05284">
    <property type="entry name" value="DUF736"/>
    <property type="match status" value="1"/>
</dbReference>
<dbReference type="Gene3D" id="2.10.109.10">
    <property type="entry name" value="Umud Fragment, subunit A"/>
    <property type="match status" value="1"/>
</dbReference>
<dbReference type="InterPro" id="IPR036286">
    <property type="entry name" value="LexA/Signal_pep-like_sf"/>
</dbReference>
<accession>A0A916SP60</accession>
<dbReference type="AlphaFoldDB" id="A0A916SP60"/>
<dbReference type="InterPro" id="IPR019533">
    <property type="entry name" value="Peptidase_S26"/>
</dbReference>
<evidence type="ECO:0000313" key="3">
    <source>
        <dbReference type="Proteomes" id="UP000646478"/>
    </source>
</evidence>
<gene>
    <name evidence="2" type="ORF">GCM10011491_42050</name>
</gene>
<reference evidence="2" key="1">
    <citation type="journal article" date="2014" name="Int. J. Syst. Evol. Microbiol.">
        <title>Complete genome sequence of Corynebacterium casei LMG S-19264T (=DSM 44701T), isolated from a smear-ripened cheese.</title>
        <authorList>
            <consortium name="US DOE Joint Genome Institute (JGI-PGF)"/>
            <person name="Walter F."/>
            <person name="Albersmeier A."/>
            <person name="Kalinowski J."/>
            <person name="Ruckert C."/>
        </authorList>
    </citation>
    <scope>NUCLEOTIDE SEQUENCE</scope>
    <source>
        <strain evidence="2">CGMCC 1.15082</strain>
    </source>
</reference>
<dbReference type="SUPFAM" id="SSF51306">
    <property type="entry name" value="LexA/Signal peptidase"/>
    <property type="match status" value="1"/>
</dbReference>
<evidence type="ECO:0000259" key="1">
    <source>
        <dbReference type="Pfam" id="PF10502"/>
    </source>
</evidence>
<protein>
    <recommendedName>
        <fullName evidence="1">Peptidase S26 domain-containing protein</fullName>
    </recommendedName>
</protein>
<dbReference type="Pfam" id="PF10502">
    <property type="entry name" value="Peptidase_S26"/>
    <property type="match status" value="1"/>
</dbReference>
<dbReference type="GO" id="GO:0006465">
    <property type="term" value="P:signal peptide processing"/>
    <property type="evidence" value="ECO:0007669"/>
    <property type="project" value="InterPro"/>
</dbReference>
<evidence type="ECO:0000313" key="2">
    <source>
        <dbReference type="EMBL" id="GGB09699.1"/>
    </source>
</evidence>
<dbReference type="InterPro" id="IPR007948">
    <property type="entry name" value="DUF736"/>
</dbReference>
<organism evidence="2 3">
    <name type="scientific">Brucella endophytica</name>
    <dbReference type="NCBI Taxonomy" id="1963359"/>
    <lineage>
        <taxon>Bacteria</taxon>
        <taxon>Pseudomonadati</taxon>
        <taxon>Pseudomonadota</taxon>
        <taxon>Alphaproteobacteria</taxon>
        <taxon>Hyphomicrobiales</taxon>
        <taxon>Brucellaceae</taxon>
        <taxon>Brucella/Ochrobactrum group</taxon>
        <taxon>Brucella</taxon>
    </lineage>
</organism>
<sequence length="305" mass="33795">MSRRHILAVSMLAVGTLVATAVADLPIRLIWNATASAPIGFYTVAPADALEVPELVAIMPSEPLERFMVERGYIGRGVPLLKRVLGLPGQRVCRNGATITVDHVEMGDALERDRMGRDLPVWQGCRIIGGGELFLMNWDIRDSLDGRYFGPVPASSVIGRALPLWTNEEGDGRYEWRAATHGPHAKPTNIRRHTMPQVGQFARDASGFAGQLVTLTMKRDLVIVPAEHSDAENAPDYRVHYIEHDGPEVGAAWKRTGEKAGEYLSVLLDDPALPQPIRANLFRDDDTGSSWSLHWSRPRPREDRD</sequence>
<comment type="caution">
    <text evidence="2">The sequence shown here is derived from an EMBL/GenBank/DDBJ whole genome shotgun (WGS) entry which is preliminary data.</text>
</comment>
<feature type="domain" description="Peptidase S26" evidence="1">
    <location>
        <begin position="9"/>
        <end position="164"/>
    </location>
</feature>